<dbReference type="Gene3D" id="3.40.50.1000">
    <property type="entry name" value="HAD superfamily/HAD-like"/>
    <property type="match status" value="1"/>
</dbReference>
<comment type="caution">
    <text evidence="5">The sequence shown here is derived from an EMBL/GenBank/DDBJ whole genome shotgun (WGS) entry which is preliminary data.</text>
</comment>
<dbReference type="PANTHER" id="PTHR43434">
    <property type="entry name" value="PHOSPHOGLYCOLATE PHOSPHATASE"/>
    <property type="match status" value="1"/>
</dbReference>
<dbReference type="GO" id="GO:0016787">
    <property type="term" value="F:hydrolase activity"/>
    <property type="evidence" value="ECO:0007669"/>
    <property type="project" value="UniProtKB-KW"/>
</dbReference>
<dbReference type="InterPro" id="IPR050155">
    <property type="entry name" value="HAD-like_hydrolase_sf"/>
</dbReference>
<dbReference type="EMBL" id="JAKGAS010000001">
    <property type="protein sequence ID" value="MCF2947022.1"/>
    <property type="molecule type" value="Genomic_DNA"/>
</dbReference>
<dbReference type="InterPro" id="IPR041492">
    <property type="entry name" value="HAD_2"/>
</dbReference>
<evidence type="ECO:0000256" key="3">
    <source>
        <dbReference type="ARBA" id="ARBA00022842"/>
    </source>
</evidence>
<evidence type="ECO:0000256" key="1">
    <source>
        <dbReference type="ARBA" id="ARBA00022723"/>
    </source>
</evidence>
<dbReference type="SUPFAM" id="SSF56784">
    <property type="entry name" value="HAD-like"/>
    <property type="match status" value="1"/>
</dbReference>
<dbReference type="Proteomes" id="UP001521137">
    <property type="component" value="Unassembled WGS sequence"/>
</dbReference>
<evidence type="ECO:0000256" key="4">
    <source>
        <dbReference type="ARBA" id="ARBA00023277"/>
    </source>
</evidence>
<dbReference type="InterPro" id="IPR023214">
    <property type="entry name" value="HAD_sf"/>
</dbReference>
<keyword evidence="1" id="KW-0479">Metal-binding</keyword>
<gene>
    <name evidence="5" type="ORF">L0668_02810</name>
</gene>
<dbReference type="PANTHER" id="PTHR43434:SF23">
    <property type="entry name" value="PHOSPHOGLYCOLATE PHOSPHATASE"/>
    <property type="match status" value="1"/>
</dbReference>
<dbReference type="InterPro" id="IPR006439">
    <property type="entry name" value="HAD-SF_hydro_IA"/>
</dbReference>
<dbReference type="SFLD" id="SFLDG01129">
    <property type="entry name" value="C1.5:_HAD__Beta-PGM__Phosphata"/>
    <property type="match status" value="1"/>
</dbReference>
<keyword evidence="2 5" id="KW-0378">Hydrolase</keyword>
<keyword evidence="4" id="KW-0119">Carbohydrate metabolism</keyword>
<dbReference type="Gene3D" id="1.10.150.240">
    <property type="entry name" value="Putative phosphatase, domain 2"/>
    <property type="match status" value="1"/>
</dbReference>
<proteinExistence type="predicted"/>
<keyword evidence="6" id="KW-1185">Reference proteome</keyword>
<accession>A0ABS9D275</accession>
<name>A0ABS9D275_9ALTE</name>
<dbReference type="SFLD" id="SFLDS00003">
    <property type="entry name" value="Haloacid_Dehalogenase"/>
    <property type="match status" value="1"/>
</dbReference>
<reference evidence="5 6" key="1">
    <citation type="submission" date="2022-01" db="EMBL/GenBank/DDBJ databases">
        <title>Paraglaciecola sp. G1-23.</title>
        <authorList>
            <person name="Jin M.S."/>
            <person name="Han D.M."/>
            <person name="Kim H.M."/>
            <person name="Jeon C.O."/>
        </authorList>
    </citation>
    <scope>NUCLEOTIDE SEQUENCE [LARGE SCALE GENOMIC DNA]</scope>
    <source>
        <strain evidence="5 6">G1-23</strain>
    </source>
</reference>
<evidence type="ECO:0000256" key="2">
    <source>
        <dbReference type="ARBA" id="ARBA00022801"/>
    </source>
</evidence>
<sequence>MLKTLTQGPNAVLFDLDGTLLDTARDLGNALNHVLTQCDLAMVKYDQYRNIASDGAKGLLELGFAEKLKDYNFSILRQELLDYYQKNICVDTCYFEGIETLLKELDTLNIPWGIVTNKPEFLTLELVSFFPQLRDCQVVISGDSLAERKPHPLPLLEAEKRLKLANPNTWYLGDAERDIQAANAANMTSVAALYGYIDKSINVDSWQANIKIENPTDILAYL</sequence>
<dbReference type="RefSeq" id="WP_235310536.1">
    <property type="nucleotide sequence ID" value="NZ_JAKGAS010000001.1"/>
</dbReference>
<keyword evidence="3" id="KW-0460">Magnesium</keyword>
<dbReference type="InterPro" id="IPR023198">
    <property type="entry name" value="PGP-like_dom2"/>
</dbReference>
<dbReference type="Pfam" id="PF13419">
    <property type="entry name" value="HAD_2"/>
    <property type="match status" value="1"/>
</dbReference>
<organism evidence="5 6">
    <name type="scientific">Paraglaciecola algarum</name>
    <dbReference type="NCBI Taxonomy" id="3050085"/>
    <lineage>
        <taxon>Bacteria</taxon>
        <taxon>Pseudomonadati</taxon>
        <taxon>Pseudomonadota</taxon>
        <taxon>Gammaproteobacteria</taxon>
        <taxon>Alteromonadales</taxon>
        <taxon>Alteromonadaceae</taxon>
        <taxon>Paraglaciecola</taxon>
    </lineage>
</organism>
<evidence type="ECO:0000313" key="5">
    <source>
        <dbReference type="EMBL" id="MCF2947022.1"/>
    </source>
</evidence>
<dbReference type="InterPro" id="IPR036412">
    <property type="entry name" value="HAD-like_sf"/>
</dbReference>
<evidence type="ECO:0000313" key="6">
    <source>
        <dbReference type="Proteomes" id="UP001521137"/>
    </source>
</evidence>
<dbReference type="NCBIfam" id="TIGR01549">
    <property type="entry name" value="HAD-SF-IA-v1"/>
    <property type="match status" value="1"/>
</dbReference>
<protein>
    <submittedName>
        <fullName evidence="5">HAD-IA family hydrolase</fullName>
    </submittedName>
</protein>